<comment type="catalytic activity">
    <reaction evidence="7">
        <text>L-aspartate + 2-oxoglutarate = oxaloacetate + L-glutamate</text>
        <dbReference type="Rhea" id="RHEA:21824"/>
        <dbReference type="ChEBI" id="CHEBI:16452"/>
        <dbReference type="ChEBI" id="CHEBI:16810"/>
        <dbReference type="ChEBI" id="CHEBI:29985"/>
        <dbReference type="ChEBI" id="CHEBI:29991"/>
        <dbReference type="EC" id="2.6.1.1"/>
    </reaction>
</comment>
<dbReference type="GO" id="GO:0004069">
    <property type="term" value="F:L-aspartate:2-oxoglutarate aminotransferase activity"/>
    <property type="evidence" value="ECO:0007669"/>
    <property type="project" value="UniProtKB-EC"/>
</dbReference>
<dbReference type="RefSeq" id="WP_078707675.1">
    <property type="nucleotide sequence ID" value="NZ_FUXL01000004.1"/>
</dbReference>
<dbReference type="EMBL" id="FUXL01000004">
    <property type="protein sequence ID" value="SJZ94500.1"/>
    <property type="molecule type" value="Genomic_DNA"/>
</dbReference>
<dbReference type="PROSITE" id="PS00105">
    <property type="entry name" value="AA_TRANSFER_CLASS_1"/>
    <property type="match status" value="1"/>
</dbReference>
<organism evidence="10 11">
    <name type="scientific">Consotaella salsifontis</name>
    <dbReference type="NCBI Taxonomy" id="1365950"/>
    <lineage>
        <taxon>Bacteria</taxon>
        <taxon>Pseudomonadati</taxon>
        <taxon>Pseudomonadota</taxon>
        <taxon>Alphaproteobacteria</taxon>
        <taxon>Hyphomicrobiales</taxon>
        <taxon>Aurantimonadaceae</taxon>
        <taxon>Consotaella</taxon>
    </lineage>
</organism>
<dbReference type="InterPro" id="IPR050596">
    <property type="entry name" value="AspAT/PAT-like"/>
</dbReference>
<protein>
    <recommendedName>
        <fullName evidence="8">Aminotransferase</fullName>
        <ecNumber evidence="8">2.6.1.-</ecNumber>
    </recommendedName>
</protein>
<dbReference type="AlphaFoldDB" id="A0A1T4PSD4"/>
<dbReference type="SUPFAM" id="SSF53383">
    <property type="entry name" value="PLP-dependent transferases"/>
    <property type="match status" value="1"/>
</dbReference>
<dbReference type="PANTHER" id="PTHR46383:SF1">
    <property type="entry name" value="ASPARTATE AMINOTRANSFERASE"/>
    <property type="match status" value="1"/>
</dbReference>
<evidence type="ECO:0000256" key="2">
    <source>
        <dbReference type="ARBA" id="ARBA00007441"/>
    </source>
</evidence>
<keyword evidence="6" id="KW-0663">Pyridoxal phosphate</keyword>
<keyword evidence="4 8" id="KW-0032">Aminotransferase</keyword>
<dbReference type="InterPro" id="IPR015422">
    <property type="entry name" value="PyrdxlP-dep_Trfase_small"/>
</dbReference>
<evidence type="ECO:0000313" key="10">
    <source>
        <dbReference type="EMBL" id="SJZ94500.1"/>
    </source>
</evidence>
<accession>A0A1T4PSD4</accession>
<dbReference type="GO" id="GO:0030170">
    <property type="term" value="F:pyridoxal phosphate binding"/>
    <property type="evidence" value="ECO:0007669"/>
    <property type="project" value="InterPro"/>
</dbReference>
<dbReference type="CDD" id="cd00609">
    <property type="entry name" value="AAT_like"/>
    <property type="match status" value="1"/>
</dbReference>
<dbReference type="STRING" id="1365950.SAMN05428963_104135"/>
<feature type="domain" description="Aminotransferase class I/classII large" evidence="9">
    <location>
        <begin position="32"/>
        <end position="392"/>
    </location>
</feature>
<name>A0A1T4PSD4_9HYPH</name>
<dbReference type="GO" id="GO:0006520">
    <property type="term" value="P:amino acid metabolic process"/>
    <property type="evidence" value="ECO:0007669"/>
    <property type="project" value="InterPro"/>
</dbReference>
<evidence type="ECO:0000256" key="5">
    <source>
        <dbReference type="ARBA" id="ARBA00022679"/>
    </source>
</evidence>
<dbReference type="PANTHER" id="PTHR46383">
    <property type="entry name" value="ASPARTATE AMINOTRANSFERASE"/>
    <property type="match status" value="1"/>
</dbReference>
<dbReference type="OrthoDB" id="7973357at2"/>
<dbReference type="InterPro" id="IPR015424">
    <property type="entry name" value="PyrdxlP-dep_Trfase"/>
</dbReference>
<sequence>MAFLADVFDRVKPSATMAVAQKTRELKAKGRDVIGLGAGEPDFDTPDNIKQAAIDAISRGETKYPPVLGIPQLRQAIALKFKRENGLDYKPEQTIVGTGGKQVLFNAFMATVNPGDEVIIPAPYWVSYPEMVAICGGTPVIVEAGIETKFKLTPEALEKAITPRTKWFLFNSPSNPSGAAYTRDEIKGLTDVLMRHPHVWVMVDDIYEHLVYGDFVFTTPAQVEPGLFDRTLTINGVSKAYAMTGWRIGYAAGPVELIKAMDVIQGQQTSGACTIAQWASVEALTGPQDFIEERRKRFEKRRDLVVSMLNQAPGLRCPSPEGAFYVYPSCAELIGTKAPSGKIIQNDEDFVTELLETEAVAVVHGSAFGLGPNFRISYATSDELLEQACERIQRFCAALTR</sequence>
<dbReference type="EC" id="2.6.1.-" evidence="8"/>
<dbReference type="InterPro" id="IPR004839">
    <property type="entry name" value="Aminotransferase_I/II_large"/>
</dbReference>
<comment type="cofactor">
    <cofactor evidence="1 8">
        <name>pyridoxal 5'-phosphate</name>
        <dbReference type="ChEBI" id="CHEBI:597326"/>
    </cofactor>
</comment>
<evidence type="ECO:0000313" key="11">
    <source>
        <dbReference type="Proteomes" id="UP000190135"/>
    </source>
</evidence>
<evidence type="ECO:0000256" key="8">
    <source>
        <dbReference type="RuleBase" id="RU000481"/>
    </source>
</evidence>
<keyword evidence="11" id="KW-1185">Reference proteome</keyword>
<keyword evidence="5 8" id="KW-0808">Transferase</keyword>
<dbReference type="InterPro" id="IPR004838">
    <property type="entry name" value="NHTrfase_class1_PyrdxlP-BS"/>
</dbReference>
<dbReference type="Gene3D" id="3.40.640.10">
    <property type="entry name" value="Type I PLP-dependent aspartate aminotransferase-like (Major domain)"/>
    <property type="match status" value="1"/>
</dbReference>
<evidence type="ECO:0000256" key="1">
    <source>
        <dbReference type="ARBA" id="ARBA00001933"/>
    </source>
</evidence>
<reference evidence="10 11" key="1">
    <citation type="submission" date="2017-02" db="EMBL/GenBank/DDBJ databases">
        <authorList>
            <person name="Peterson S.W."/>
        </authorList>
    </citation>
    <scope>NUCLEOTIDE SEQUENCE [LARGE SCALE GENOMIC DNA]</scope>
    <source>
        <strain evidence="10 11">USBA 369</strain>
    </source>
</reference>
<comment type="subunit">
    <text evidence="3">Homodimer.</text>
</comment>
<comment type="similarity">
    <text evidence="2 8">Belongs to the class-I pyridoxal-phosphate-dependent aminotransferase family.</text>
</comment>
<evidence type="ECO:0000256" key="6">
    <source>
        <dbReference type="ARBA" id="ARBA00022898"/>
    </source>
</evidence>
<proteinExistence type="inferred from homology"/>
<dbReference type="Gene3D" id="3.90.1150.10">
    <property type="entry name" value="Aspartate Aminotransferase, domain 1"/>
    <property type="match status" value="1"/>
</dbReference>
<evidence type="ECO:0000256" key="7">
    <source>
        <dbReference type="ARBA" id="ARBA00049185"/>
    </source>
</evidence>
<dbReference type="FunFam" id="3.40.640.10:FF:000033">
    <property type="entry name" value="Aspartate aminotransferase"/>
    <property type="match status" value="1"/>
</dbReference>
<dbReference type="InterPro" id="IPR015421">
    <property type="entry name" value="PyrdxlP-dep_Trfase_major"/>
</dbReference>
<evidence type="ECO:0000256" key="4">
    <source>
        <dbReference type="ARBA" id="ARBA00022576"/>
    </source>
</evidence>
<evidence type="ECO:0000256" key="3">
    <source>
        <dbReference type="ARBA" id="ARBA00011738"/>
    </source>
</evidence>
<evidence type="ECO:0000259" key="9">
    <source>
        <dbReference type="Pfam" id="PF00155"/>
    </source>
</evidence>
<dbReference type="Proteomes" id="UP000190135">
    <property type="component" value="Unassembled WGS sequence"/>
</dbReference>
<dbReference type="Pfam" id="PF00155">
    <property type="entry name" value="Aminotran_1_2"/>
    <property type="match status" value="1"/>
</dbReference>
<gene>
    <name evidence="10" type="ORF">SAMN05428963_104135</name>
</gene>